<dbReference type="AlphaFoldDB" id="B0JH17"/>
<accession>B0JH17</accession>
<gene>
    <name evidence="1" type="ordered locus">MAE_23470</name>
</gene>
<dbReference type="Proteomes" id="UP000001510">
    <property type="component" value="Chromosome"/>
</dbReference>
<dbReference type="PaxDb" id="449447-MAE_23470"/>
<protein>
    <submittedName>
        <fullName evidence="1">Uncharacterized protein</fullName>
    </submittedName>
</protein>
<sequence length="57" mass="6472">MFVKLYLRINGGVGVERLRVTLGQKIWRCQIRIGKMPCNLSYQSNFSSGADSEHLSI</sequence>
<dbReference type="HOGENOM" id="CLU_2991666_0_0_3"/>
<proteinExistence type="predicted"/>
<dbReference type="EnsemblBacteria" id="BAG02169">
    <property type="protein sequence ID" value="BAG02169"/>
    <property type="gene ID" value="MAE_23470"/>
</dbReference>
<reference evidence="1 2" key="1">
    <citation type="journal article" date="2007" name="DNA Res.">
        <title>Complete genomic structure of the bloom-forming toxic cyanobacterium Microcystis aeruginosa NIES-843.</title>
        <authorList>
            <person name="Kaneko T."/>
            <person name="Nakajima N."/>
            <person name="Okamoto S."/>
            <person name="Suzuki I."/>
            <person name="Tanabe Y."/>
            <person name="Tamaoki M."/>
            <person name="Nakamura Y."/>
            <person name="Kasai F."/>
            <person name="Watanabe A."/>
            <person name="Kawashima K."/>
            <person name="Kishida Y."/>
            <person name="Ono A."/>
            <person name="Shimizu Y."/>
            <person name="Takahashi C."/>
            <person name="Minami C."/>
            <person name="Fujishiro T."/>
            <person name="Kohara M."/>
            <person name="Katoh M."/>
            <person name="Nakazaki N."/>
            <person name="Nakayama S."/>
            <person name="Yamada M."/>
            <person name="Tabata S."/>
            <person name="Watanabe M.M."/>
        </authorList>
    </citation>
    <scope>NUCLEOTIDE SEQUENCE [LARGE SCALE GENOMIC DNA]</scope>
    <source>
        <strain evidence="2">NIES-843 / IAM M-247</strain>
    </source>
</reference>
<evidence type="ECO:0000313" key="1">
    <source>
        <dbReference type="EMBL" id="BAG02169.1"/>
    </source>
</evidence>
<evidence type="ECO:0000313" key="2">
    <source>
        <dbReference type="Proteomes" id="UP000001510"/>
    </source>
</evidence>
<dbReference type="KEGG" id="mar:MAE_23470"/>
<dbReference type="EMBL" id="AP009552">
    <property type="protein sequence ID" value="BAG02169.1"/>
    <property type="molecule type" value="Genomic_DNA"/>
</dbReference>
<name>B0JH17_MICAN</name>
<keyword evidence="2" id="KW-1185">Reference proteome</keyword>
<organism evidence="1 2">
    <name type="scientific">Microcystis aeruginosa (strain NIES-843 / IAM M-2473)</name>
    <dbReference type="NCBI Taxonomy" id="449447"/>
    <lineage>
        <taxon>Bacteria</taxon>
        <taxon>Bacillati</taxon>
        <taxon>Cyanobacteriota</taxon>
        <taxon>Cyanophyceae</taxon>
        <taxon>Oscillatoriophycideae</taxon>
        <taxon>Chroococcales</taxon>
        <taxon>Microcystaceae</taxon>
        <taxon>Microcystis</taxon>
    </lineage>
</organism>